<dbReference type="CDD" id="cd06445">
    <property type="entry name" value="ATase"/>
    <property type="match status" value="1"/>
</dbReference>
<dbReference type="Gene3D" id="1.10.10.10">
    <property type="entry name" value="Winged helix-like DNA-binding domain superfamily/Winged helix DNA-binding domain"/>
    <property type="match status" value="1"/>
</dbReference>
<dbReference type="PANTHER" id="PTHR42942:SF1">
    <property type="entry name" value="ALKYLTRANSFERASE-LIKE PROTEIN 1"/>
    <property type="match status" value="1"/>
</dbReference>
<dbReference type="Proteomes" id="UP000315525">
    <property type="component" value="Unassembled WGS sequence"/>
</dbReference>
<evidence type="ECO:0000313" key="4">
    <source>
        <dbReference type="Proteomes" id="UP000315525"/>
    </source>
</evidence>
<sequence>MVCSGCLVCQGGNVKESFYDRTVNLIRSIPEGKVATYGQIAGYAGNRRAARQVAYVLHSSSEKHDLPWHRVVNSKGGISLKPGHGRELQKKLLAEEGIVFKEDDSVDLKRHLWKPTLTF</sequence>
<evidence type="ECO:0000259" key="2">
    <source>
        <dbReference type="Pfam" id="PF01035"/>
    </source>
</evidence>
<comment type="caution">
    <text evidence="3">The sequence shown here is derived from an EMBL/GenBank/DDBJ whole genome shotgun (WGS) entry which is preliminary data.</text>
</comment>
<dbReference type="EMBL" id="SOJN01000108">
    <property type="protein sequence ID" value="TET44837.1"/>
    <property type="molecule type" value="Genomic_DNA"/>
</dbReference>
<dbReference type="InterPro" id="IPR036388">
    <property type="entry name" value="WH-like_DNA-bd_sf"/>
</dbReference>
<dbReference type="GO" id="GO:0003824">
    <property type="term" value="F:catalytic activity"/>
    <property type="evidence" value="ECO:0007669"/>
    <property type="project" value="InterPro"/>
</dbReference>
<accession>A0A523UQM5</accession>
<dbReference type="InterPro" id="IPR052520">
    <property type="entry name" value="ATL_DNA_repair"/>
</dbReference>
<dbReference type="Pfam" id="PF01035">
    <property type="entry name" value="DNA_binding_1"/>
    <property type="match status" value="1"/>
</dbReference>
<reference evidence="3 4" key="1">
    <citation type="submission" date="2019-03" db="EMBL/GenBank/DDBJ databases">
        <title>Metabolic potential of uncultured bacteria and archaea associated with petroleum seepage in deep-sea sediments.</title>
        <authorList>
            <person name="Dong X."/>
            <person name="Hubert C."/>
        </authorList>
    </citation>
    <scope>NUCLEOTIDE SEQUENCE [LARGE SCALE GENOMIC DNA]</scope>
    <source>
        <strain evidence="3">E44_bin18</strain>
    </source>
</reference>
<name>A0A523UQM5_UNCT6</name>
<dbReference type="InterPro" id="IPR014048">
    <property type="entry name" value="MethylDNA_cys_MeTrfase_DNA-bd"/>
</dbReference>
<dbReference type="AlphaFoldDB" id="A0A523UQM5"/>
<feature type="domain" description="Methylated-DNA-[protein]-cysteine S-methyltransferase DNA binding" evidence="2">
    <location>
        <begin position="18"/>
        <end position="98"/>
    </location>
</feature>
<gene>
    <name evidence="3" type="ORF">E3J62_09280</name>
</gene>
<dbReference type="PANTHER" id="PTHR42942">
    <property type="entry name" value="6-O-METHYLGUANINE DNA METHYLTRANSFERASE"/>
    <property type="match status" value="1"/>
</dbReference>
<dbReference type="InterPro" id="IPR036217">
    <property type="entry name" value="MethylDNA_cys_MeTrfase_DNAb"/>
</dbReference>
<organism evidence="3 4">
    <name type="scientific">candidate division TA06 bacterium</name>
    <dbReference type="NCBI Taxonomy" id="2250710"/>
    <lineage>
        <taxon>Bacteria</taxon>
        <taxon>Bacteria division TA06</taxon>
    </lineage>
</organism>
<keyword evidence="1" id="KW-0227">DNA damage</keyword>
<protein>
    <submittedName>
        <fullName evidence="3">MGMT family protein</fullName>
    </submittedName>
</protein>
<evidence type="ECO:0000313" key="3">
    <source>
        <dbReference type="EMBL" id="TET44837.1"/>
    </source>
</evidence>
<dbReference type="SUPFAM" id="SSF46767">
    <property type="entry name" value="Methylated DNA-protein cysteine methyltransferase, C-terminal domain"/>
    <property type="match status" value="1"/>
</dbReference>
<proteinExistence type="predicted"/>
<dbReference type="GO" id="GO:0006281">
    <property type="term" value="P:DNA repair"/>
    <property type="evidence" value="ECO:0007669"/>
    <property type="project" value="InterPro"/>
</dbReference>
<evidence type="ECO:0000256" key="1">
    <source>
        <dbReference type="ARBA" id="ARBA00022763"/>
    </source>
</evidence>